<dbReference type="CDD" id="cd18095">
    <property type="entry name" value="SpoU-like_rRNA-MTase"/>
    <property type="match status" value="1"/>
</dbReference>
<dbReference type="EC" id="2.1.1.-" evidence="6"/>
<dbReference type="InterPro" id="IPR051259">
    <property type="entry name" value="rRNA_Methyltransferase"/>
</dbReference>
<feature type="domain" description="MRM3-like substrate binding" evidence="5">
    <location>
        <begin position="19"/>
        <end position="100"/>
    </location>
</feature>
<evidence type="ECO:0000259" key="5">
    <source>
        <dbReference type="Pfam" id="PF22435"/>
    </source>
</evidence>
<dbReference type="InterPro" id="IPR029064">
    <property type="entry name" value="Ribosomal_eL30-like_sf"/>
</dbReference>
<name>A0A0C1E5L9_9BACT</name>
<evidence type="ECO:0000313" key="7">
    <source>
        <dbReference type="Proteomes" id="UP000031307"/>
    </source>
</evidence>
<dbReference type="InterPro" id="IPR029026">
    <property type="entry name" value="tRNA_m1G_MTases_N"/>
</dbReference>
<dbReference type="SUPFAM" id="SSF55315">
    <property type="entry name" value="L30e-like"/>
    <property type="match status" value="1"/>
</dbReference>
<comment type="caution">
    <text evidence="6">The sequence shown here is derived from an EMBL/GenBank/DDBJ whole genome shotgun (WGS) entry which is preliminary data.</text>
</comment>
<dbReference type="InterPro" id="IPR001537">
    <property type="entry name" value="SpoU_MeTrfase"/>
</dbReference>
<gene>
    <name evidence="6" type="primary">ysgA</name>
    <name evidence="6" type="ORF">DB43_AA00220</name>
</gene>
<dbReference type="PATRIC" id="fig|83552.4.peg.2242"/>
<dbReference type="SUPFAM" id="SSF75217">
    <property type="entry name" value="alpha/beta knot"/>
    <property type="match status" value="1"/>
</dbReference>
<dbReference type="EMBL" id="JSAM01000111">
    <property type="protein sequence ID" value="KIA76597.1"/>
    <property type="molecule type" value="Genomic_DNA"/>
</dbReference>
<keyword evidence="3 6" id="KW-0808">Transferase</keyword>
<comment type="similarity">
    <text evidence="1">Belongs to the class IV-like SAM-binding methyltransferase superfamily. RNA methyltransferase TrmH family.</text>
</comment>
<accession>A0A0C1E5L9</accession>
<protein>
    <submittedName>
        <fullName evidence="6">Putative tRNA/rRNA methyltransferase YsgA</fullName>
        <ecNumber evidence="6">2.1.1.-</ecNumber>
    </submittedName>
</protein>
<dbReference type="Proteomes" id="UP000031307">
    <property type="component" value="Unassembled WGS sequence"/>
</dbReference>
<dbReference type="PANTHER" id="PTHR43191:SF2">
    <property type="entry name" value="RRNA METHYLTRANSFERASE 3, MITOCHONDRIAL"/>
    <property type="match status" value="1"/>
</dbReference>
<dbReference type="GO" id="GO:0008173">
    <property type="term" value="F:RNA methyltransferase activity"/>
    <property type="evidence" value="ECO:0007669"/>
    <property type="project" value="InterPro"/>
</dbReference>
<dbReference type="GO" id="GO:0006396">
    <property type="term" value="P:RNA processing"/>
    <property type="evidence" value="ECO:0007669"/>
    <property type="project" value="InterPro"/>
</dbReference>
<dbReference type="AlphaFoldDB" id="A0A0C1E5L9"/>
<dbReference type="GO" id="GO:0003723">
    <property type="term" value="F:RNA binding"/>
    <property type="evidence" value="ECO:0007669"/>
    <property type="project" value="InterPro"/>
</dbReference>
<evidence type="ECO:0000256" key="3">
    <source>
        <dbReference type="ARBA" id="ARBA00022679"/>
    </source>
</evidence>
<dbReference type="Pfam" id="PF22435">
    <property type="entry name" value="MRM3-like_sub_bind"/>
    <property type="match status" value="1"/>
</dbReference>
<evidence type="ECO:0000256" key="1">
    <source>
        <dbReference type="ARBA" id="ARBA00007228"/>
    </source>
</evidence>
<dbReference type="GO" id="GO:0032259">
    <property type="term" value="P:methylation"/>
    <property type="evidence" value="ECO:0007669"/>
    <property type="project" value="UniProtKB-KW"/>
</dbReference>
<dbReference type="InterPro" id="IPR029028">
    <property type="entry name" value="Alpha/beta_knot_MTases"/>
</dbReference>
<proteinExistence type="inferred from homology"/>
<dbReference type="Pfam" id="PF00588">
    <property type="entry name" value="SpoU_methylase"/>
    <property type="match status" value="1"/>
</dbReference>
<dbReference type="PANTHER" id="PTHR43191">
    <property type="entry name" value="RRNA METHYLTRANSFERASE 3"/>
    <property type="match status" value="1"/>
</dbReference>
<reference evidence="6 7" key="1">
    <citation type="journal article" date="2014" name="Mol. Biol. Evol.">
        <title>Massive expansion of Ubiquitination-related gene families within the Chlamydiae.</title>
        <authorList>
            <person name="Domman D."/>
            <person name="Collingro A."/>
            <person name="Lagkouvardos I."/>
            <person name="Gehre L."/>
            <person name="Weinmaier T."/>
            <person name="Rattei T."/>
            <person name="Subtil A."/>
            <person name="Horn M."/>
        </authorList>
    </citation>
    <scope>NUCLEOTIDE SEQUENCE [LARGE SCALE GENOMIC DNA]</scope>
    <source>
        <strain evidence="6 7">OEW1</strain>
    </source>
</reference>
<evidence type="ECO:0000256" key="2">
    <source>
        <dbReference type="ARBA" id="ARBA00022603"/>
    </source>
</evidence>
<organism evidence="6 7">
    <name type="scientific">Parachlamydia acanthamoebae</name>
    <dbReference type="NCBI Taxonomy" id="83552"/>
    <lineage>
        <taxon>Bacteria</taxon>
        <taxon>Pseudomonadati</taxon>
        <taxon>Chlamydiota</taxon>
        <taxon>Chlamydiia</taxon>
        <taxon>Parachlamydiales</taxon>
        <taxon>Parachlamydiaceae</taxon>
        <taxon>Parachlamydia</taxon>
    </lineage>
</organism>
<dbReference type="Gene3D" id="3.40.1280.10">
    <property type="match status" value="1"/>
</dbReference>
<keyword evidence="2 6" id="KW-0489">Methyltransferase</keyword>
<evidence type="ECO:0000259" key="4">
    <source>
        <dbReference type="Pfam" id="PF00588"/>
    </source>
</evidence>
<dbReference type="Gene3D" id="3.30.1330.30">
    <property type="match status" value="1"/>
</dbReference>
<feature type="domain" description="tRNA/rRNA methyltransferase SpoU type" evidence="4">
    <location>
        <begin position="116"/>
        <end position="253"/>
    </location>
</feature>
<dbReference type="InterPro" id="IPR053888">
    <property type="entry name" value="MRM3-like_sub_bind"/>
</dbReference>
<sequence>MPLMAIMMTNIRSLSSLQNPLVKHLVKIRQNSDYRQEHQSVVLEGSTVIAEVAKTHPIKRLLTVDLCLIPSEISAEEILQVDQAILDKISGMQHSPGVLAEVKMPSPSPLKNIRSLLVLNQINDPGNLGTLIRSALAFGWECIFIVNQSCDIFNEKAIRSARGATFRLPYRKGDLQELEEILTHNKLTTWVADVSGTPMQDITAPEKVALVLSNEARGVSSSTHPLFSQHVTIPMSGKMESLNVAVAGAILLHYLKK</sequence>
<evidence type="ECO:0000313" key="6">
    <source>
        <dbReference type="EMBL" id="KIA76597.1"/>
    </source>
</evidence>